<dbReference type="EMBL" id="JBHULY010000005">
    <property type="protein sequence ID" value="MFD2725402.1"/>
    <property type="molecule type" value="Genomic_DNA"/>
</dbReference>
<evidence type="ECO:0000259" key="1">
    <source>
        <dbReference type="Pfam" id="PF12146"/>
    </source>
</evidence>
<dbReference type="RefSeq" id="WP_380289319.1">
    <property type="nucleotide sequence ID" value="NZ_JBHULY010000005.1"/>
</dbReference>
<sequence length="249" mass="28438">MISTLLYFMQEKLLFLPSVLPQDYQFESLHSFEEINLKADDGGTLNAIHFKLEAPKGVILYFHGNAGDLSRWGTIAEFFVDKGYDVLIMDYRNFGKSTGKLSETAFYTDAQLFYDYLKTNYAESDITLYGRSLGTGIATFLASENNPKQLVLETPYYSMAHVGKSRYPILPVDTLLKYRFPTFEFIQKVKCPILMFHGTDDGVIPYDSAEKLFQNAPKPQTIFITIKGGNHNNLIEFETYRNAIEDLFS</sequence>
<dbReference type="Proteomes" id="UP001597476">
    <property type="component" value="Unassembled WGS sequence"/>
</dbReference>
<proteinExistence type="predicted"/>
<dbReference type="Gene3D" id="3.40.50.1820">
    <property type="entry name" value="alpha/beta hydrolase"/>
    <property type="match status" value="1"/>
</dbReference>
<dbReference type="Pfam" id="PF12146">
    <property type="entry name" value="Hydrolase_4"/>
    <property type="match status" value="1"/>
</dbReference>
<dbReference type="InterPro" id="IPR029058">
    <property type="entry name" value="AB_hydrolase_fold"/>
</dbReference>
<evidence type="ECO:0000313" key="3">
    <source>
        <dbReference type="Proteomes" id="UP001597476"/>
    </source>
</evidence>
<gene>
    <name evidence="2" type="ORF">ACFSR8_04190</name>
</gene>
<dbReference type="SUPFAM" id="SSF53474">
    <property type="entry name" value="alpha/beta-Hydrolases"/>
    <property type="match status" value="1"/>
</dbReference>
<evidence type="ECO:0000313" key="2">
    <source>
        <dbReference type="EMBL" id="MFD2725402.1"/>
    </source>
</evidence>
<name>A0ABW5T8C3_9FLAO</name>
<comment type="caution">
    <text evidence="2">The sequence shown here is derived from an EMBL/GenBank/DDBJ whole genome shotgun (WGS) entry which is preliminary data.</text>
</comment>
<accession>A0ABW5T8C3</accession>
<keyword evidence="2" id="KW-0378">Hydrolase</keyword>
<organism evidence="2 3">
    <name type="scientific">Hyunsoonleella rubra</name>
    <dbReference type="NCBI Taxonomy" id="1737062"/>
    <lineage>
        <taxon>Bacteria</taxon>
        <taxon>Pseudomonadati</taxon>
        <taxon>Bacteroidota</taxon>
        <taxon>Flavobacteriia</taxon>
        <taxon>Flavobacteriales</taxon>
        <taxon>Flavobacteriaceae</taxon>
    </lineage>
</organism>
<dbReference type="PANTHER" id="PTHR12277:SF81">
    <property type="entry name" value="PROTEIN ABHD13"/>
    <property type="match status" value="1"/>
</dbReference>
<keyword evidence="3" id="KW-1185">Reference proteome</keyword>
<dbReference type="PANTHER" id="PTHR12277">
    <property type="entry name" value="ALPHA/BETA HYDROLASE DOMAIN-CONTAINING PROTEIN"/>
    <property type="match status" value="1"/>
</dbReference>
<protein>
    <submittedName>
        <fullName evidence="2">Alpha/beta hydrolase</fullName>
    </submittedName>
</protein>
<reference evidence="3" key="1">
    <citation type="journal article" date="2019" name="Int. J. Syst. Evol. Microbiol.">
        <title>The Global Catalogue of Microorganisms (GCM) 10K type strain sequencing project: providing services to taxonomists for standard genome sequencing and annotation.</title>
        <authorList>
            <consortium name="The Broad Institute Genomics Platform"/>
            <consortium name="The Broad Institute Genome Sequencing Center for Infectious Disease"/>
            <person name="Wu L."/>
            <person name="Ma J."/>
        </authorList>
    </citation>
    <scope>NUCLEOTIDE SEQUENCE [LARGE SCALE GENOMIC DNA]</scope>
    <source>
        <strain evidence="3">KCTC 42398</strain>
    </source>
</reference>
<feature type="domain" description="Serine aminopeptidase S33" evidence="1">
    <location>
        <begin position="54"/>
        <end position="161"/>
    </location>
</feature>
<dbReference type="InterPro" id="IPR022742">
    <property type="entry name" value="Hydrolase_4"/>
</dbReference>
<dbReference type="GO" id="GO:0016787">
    <property type="term" value="F:hydrolase activity"/>
    <property type="evidence" value="ECO:0007669"/>
    <property type="project" value="UniProtKB-KW"/>
</dbReference>